<organism evidence="2 3">
    <name type="scientific">Carnegiea gigantea</name>
    <dbReference type="NCBI Taxonomy" id="171969"/>
    <lineage>
        <taxon>Eukaryota</taxon>
        <taxon>Viridiplantae</taxon>
        <taxon>Streptophyta</taxon>
        <taxon>Embryophyta</taxon>
        <taxon>Tracheophyta</taxon>
        <taxon>Spermatophyta</taxon>
        <taxon>Magnoliopsida</taxon>
        <taxon>eudicotyledons</taxon>
        <taxon>Gunneridae</taxon>
        <taxon>Pentapetalae</taxon>
        <taxon>Caryophyllales</taxon>
        <taxon>Cactineae</taxon>
        <taxon>Cactaceae</taxon>
        <taxon>Cactoideae</taxon>
        <taxon>Echinocereeae</taxon>
        <taxon>Carnegiea</taxon>
    </lineage>
</organism>
<reference evidence="2" key="1">
    <citation type="submission" date="2022-04" db="EMBL/GenBank/DDBJ databases">
        <title>Carnegiea gigantea Genome sequencing and assembly v2.</title>
        <authorList>
            <person name="Copetti D."/>
            <person name="Sanderson M.J."/>
            <person name="Burquez A."/>
            <person name="Wojciechowski M.F."/>
        </authorList>
    </citation>
    <scope>NUCLEOTIDE SEQUENCE</scope>
    <source>
        <strain evidence="2">SGP5-SGP5p</strain>
        <tissue evidence="2">Aerial part</tissue>
    </source>
</reference>
<dbReference type="EMBL" id="JAKOGI010000494">
    <property type="protein sequence ID" value="KAJ8434202.1"/>
    <property type="molecule type" value="Genomic_DNA"/>
</dbReference>
<gene>
    <name evidence="2" type="ORF">Cgig2_004673</name>
</gene>
<keyword evidence="3" id="KW-1185">Reference proteome</keyword>
<proteinExistence type="predicted"/>
<evidence type="ECO:0000313" key="2">
    <source>
        <dbReference type="EMBL" id="KAJ8434202.1"/>
    </source>
</evidence>
<evidence type="ECO:0000313" key="3">
    <source>
        <dbReference type="Proteomes" id="UP001153076"/>
    </source>
</evidence>
<comment type="caution">
    <text evidence="2">The sequence shown here is derived from an EMBL/GenBank/DDBJ whole genome shotgun (WGS) entry which is preliminary data.</text>
</comment>
<protein>
    <submittedName>
        <fullName evidence="2">Uncharacterized protein</fullName>
    </submittedName>
</protein>
<accession>A0A9Q1Q9R7</accession>
<evidence type="ECO:0000256" key="1">
    <source>
        <dbReference type="SAM" id="MobiDB-lite"/>
    </source>
</evidence>
<dbReference type="Proteomes" id="UP001153076">
    <property type="component" value="Unassembled WGS sequence"/>
</dbReference>
<name>A0A9Q1Q9R7_9CARY</name>
<sequence length="154" mass="17139">MLEILHSASPGDQEQVGEATSSKLDIPNPILPACEQGDCMRQLTIPPAAPAMEEVSDEKGVIQQQGIVFEWKPIICKKCKRYGHDTDQCIKENGTMVWIPKAIQPANEAMQQPDEQEWTKVGSNKDSRITAEPGQLTTPIRNNFEALNENDNPR</sequence>
<feature type="region of interest" description="Disordered" evidence="1">
    <location>
        <begin position="1"/>
        <end position="27"/>
    </location>
</feature>
<dbReference type="AlphaFoldDB" id="A0A9Q1Q9R7"/>